<reference evidence="3 4" key="1">
    <citation type="submission" date="2017-07" db="EMBL/GenBank/DDBJ databases">
        <title>Complete genome sequence of Actinoalloteichus hoggarensis DSM 45943, type strain of Actinoalloteichus hoggarensis.</title>
        <authorList>
            <person name="Ruckert C."/>
            <person name="Nouioui I."/>
            <person name="Willmese J."/>
            <person name="van Wezel G."/>
            <person name="Klenk H.-P."/>
            <person name="Kalinowski J."/>
            <person name="Zotchev S.B."/>
        </authorList>
    </citation>
    <scope>NUCLEOTIDE SEQUENCE [LARGE SCALE GENOMIC DNA]</scope>
    <source>
        <strain evidence="3 4">DSM 45943</strain>
    </source>
</reference>
<dbReference type="Proteomes" id="UP000204221">
    <property type="component" value="Chromosome"/>
</dbReference>
<feature type="transmembrane region" description="Helical" evidence="2">
    <location>
        <begin position="127"/>
        <end position="150"/>
    </location>
</feature>
<evidence type="ECO:0000313" key="3">
    <source>
        <dbReference type="EMBL" id="ASO21453.1"/>
    </source>
</evidence>
<evidence type="ECO:0000256" key="2">
    <source>
        <dbReference type="SAM" id="Phobius"/>
    </source>
</evidence>
<accession>A0A221W702</accession>
<feature type="transmembrane region" description="Helical" evidence="2">
    <location>
        <begin position="326"/>
        <end position="344"/>
    </location>
</feature>
<feature type="region of interest" description="Disordered" evidence="1">
    <location>
        <begin position="178"/>
        <end position="231"/>
    </location>
</feature>
<feature type="transmembrane region" description="Helical" evidence="2">
    <location>
        <begin position="292"/>
        <end position="314"/>
    </location>
</feature>
<name>A0A221W702_9PSEU</name>
<keyword evidence="2" id="KW-0812">Transmembrane</keyword>
<feature type="transmembrane region" description="Helical" evidence="2">
    <location>
        <begin position="33"/>
        <end position="54"/>
    </location>
</feature>
<gene>
    <name evidence="3" type="ORF">AHOG_19155</name>
</gene>
<organism evidence="3 4">
    <name type="scientific">Actinoalloteichus hoggarensis</name>
    <dbReference type="NCBI Taxonomy" id="1470176"/>
    <lineage>
        <taxon>Bacteria</taxon>
        <taxon>Bacillati</taxon>
        <taxon>Actinomycetota</taxon>
        <taxon>Actinomycetes</taxon>
        <taxon>Pseudonocardiales</taxon>
        <taxon>Pseudonocardiaceae</taxon>
        <taxon>Actinoalloteichus</taxon>
    </lineage>
</organism>
<evidence type="ECO:0000313" key="4">
    <source>
        <dbReference type="Proteomes" id="UP000204221"/>
    </source>
</evidence>
<sequence length="465" mass="46677">MTLLTWAATAGVLLVASATLSGALPLPPGFGLGLPRGSLTIAQLIVLFAGTAGLATSMRFRSGADALLVGALAVLPAPLVAAPAVDLYSATPAASTVVASVSTAFGACLVFGAALRSTWSPILDRASWPGAILLVVALMAIGFGGASAWLPARTPLVSLTVPVVLLACAAWAWRDTRRSPGADAEPSYEPTGAEPPAEATAGGDTTGAAAPTRETRATPSARAEPDGQPAPTSVRLRGLVARLAVWLPLIALVSVWASTLRFGTPAGWVILLVAATGVGAVVCLLPGFGRRTVLLASALLVLLGSAGLLSAGSPSSATFGGLPGEWPLILLGTVLLAAAALGVARAESRRRNPPGDALPMLCCLGVVGAAIPAYLQTAPHSGTAPRFEETMRGIEMSRAYATPLDAPDAVRLGDLGLPAAPGLPPAVSTGLLLLGCAALIVLAWPRPRSPHDGAGLTGLDPSRAR</sequence>
<feature type="compositionally biased region" description="Low complexity" evidence="1">
    <location>
        <begin position="189"/>
        <end position="222"/>
    </location>
</feature>
<protein>
    <submittedName>
        <fullName evidence="3">Uncharacterized protein</fullName>
    </submittedName>
</protein>
<dbReference type="OrthoDB" id="10019387at2"/>
<keyword evidence="2" id="KW-1133">Transmembrane helix</keyword>
<evidence type="ECO:0000256" key="1">
    <source>
        <dbReference type="SAM" id="MobiDB-lite"/>
    </source>
</evidence>
<feature type="transmembrane region" description="Helical" evidence="2">
    <location>
        <begin position="156"/>
        <end position="173"/>
    </location>
</feature>
<feature type="transmembrane region" description="Helical" evidence="2">
    <location>
        <begin position="426"/>
        <end position="444"/>
    </location>
</feature>
<feature type="transmembrane region" description="Helical" evidence="2">
    <location>
        <begin position="239"/>
        <end position="259"/>
    </location>
</feature>
<feature type="transmembrane region" description="Helical" evidence="2">
    <location>
        <begin position="265"/>
        <end position="285"/>
    </location>
</feature>
<keyword evidence="2" id="KW-0472">Membrane</keyword>
<feature type="transmembrane region" description="Helical" evidence="2">
    <location>
        <begin position="66"/>
        <end position="85"/>
    </location>
</feature>
<keyword evidence="4" id="KW-1185">Reference proteome</keyword>
<dbReference type="KEGG" id="ahg:AHOG_19155"/>
<feature type="transmembrane region" description="Helical" evidence="2">
    <location>
        <begin position="356"/>
        <end position="375"/>
    </location>
</feature>
<dbReference type="EMBL" id="CP022521">
    <property type="protein sequence ID" value="ASO21453.1"/>
    <property type="molecule type" value="Genomic_DNA"/>
</dbReference>
<proteinExistence type="predicted"/>
<feature type="transmembrane region" description="Helical" evidence="2">
    <location>
        <begin position="97"/>
        <end position="115"/>
    </location>
</feature>
<dbReference type="RefSeq" id="WP_093942591.1">
    <property type="nucleotide sequence ID" value="NZ_CP022521.1"/>
</dbReference>
<dbReference type="AlphaFoldDB" id="A0A221W702"/>